<dbReference type="FunFam" id="3.90.870.10:FF:000009">
    <property type="entry name" value="Threonylcarbamoyl-AMP synthase, putative"/>
    <property type="match status" value="1"/>
</dbReference>
<dbReference type="GO" id="GO:0005737">
    <property type="term" value="C:cytoplasm"/>
    <property type="evidence" value="ECO:0007669"/>
    <property type="project" value="UniProtKB-SubCell"/>
</dbReference>
<dbReference type="InterPro" id="IPR006070">
    <property type="entry name" value="Sua5-like_dom"/>
</dbReference>
<feature type="binding site" evidence="14">
    <location>
        <position position="146"/>
    </location>
    <ligand>
        <name>ATP</name>
        <dbReference type="ChEBI" id="CHEBI:30616"/>
    </ligand>
</feature>
<evidence type="ECO:0000256" key="6">
    <source>
        <dbReference type="ARBA" id="ARBA00022679"/>
    </source>
</evidence>
<dbReference type="Pfam" id="PF01300">
    <property type="entry name" value="Sua5_yciO_yrdC"/>
    <property type="match status" value="1"/>
</dbReference>
<evidence type="ECO:0000256" key="5">
    <source>
        <dbReference type="ARBA" id="ARBA00022490"/>
    </source>
</evidence>
<dbReference type="PANTHER" id="PTHR17490">
    <property type="entry name" value="SUA5"/>
    <property type="match status" value="1"/>
</dbReference>
<feature type="binding site" evidence="14">
    <location>
        <position position="124"/>
    </location>
    <ligand>
        <name>L-threonine</name>
        <dbReference type="ChEBI" id="CHEBI:57926"/>
    </ligand>
</feature>
<dbReference type="GO" id="GO:0005524">
    <property type="term" value="F:ATP binding"/>
    <property type="evidence" value="ECO:0007669"/>
    <property type="project" value="UniProtKB-UniRule"/>
</dbReference>
<feature type="binding site" evidence="14">
    <location>
        <position position="120"/>
    </location>
    <ligand>
        <name>ATP</name>
        <dbReference type="ChEBI" id="CHEBI:30616"/>
    </ligand>
</feature>
<evidence type="ECO:0000256" key="12">
    <source>
        <dbReference type="ARBA" id="ARBA00048366"/>
    </source>
</evidence>
<dbReference type="GO" id="GO:0008033">
    <property type="term" value="P:tRNA processing"/>
    <property type="evidence" value="ECO:0007669"/>
    <property type="project" value="UniProtKB-KW"/>
</dbReference>
<gene>
    <name evidence="16" type="ORF">SAMN05421659_10159</name>
</gene>
<evidence type="ECO:0000256" key="8">
    <source>
        <dbReference type="ARBA" id="ARBA00022695"/>
    </source>
</evidence>
<evidence type="ECO:0000313" key="17">
    <source>
        <dbReference type="Proteomes" id="UP000199701"/>
    </source>
</evidence>
<name>A0A1I0M2J9_9FIRM</name>
<feature type="binding site" evidence="14">
    <location>
        <position position="154"/>
    </location>
    <ligand>
        <name>ATP</name>
        <dbReference type="ChEBI" id="CHEBI:30616"/>
    </ligand>
</feature>
<dbReference type="FunFam" id="3.40.50.11030:FF:000001">
    <property type="entry name" value="Threonylcarbamoyl-AMP synthase"/>
    <property type="match status" value="1"/>
</dbReference>
<dbReference type="Gene3D" id="3.90.870.10">
    <property type="entry name" value="DHBP synthase"/>
    <property type="match status" value="1"/>
</dbReference>
<evidence type="ECO:0000256" key="10">
    <source>
        <dbReference type="ARBA" id="ARBA00022840"/>
    </source>
</evidence>
<dbReference type="EC" id="2.7.7.87" evidence="3 13"/>
<dbReference type="InterPro" id="IPR038385">
    <property type="entry name" value="Sua5/YwlC_C"/>
</dbReference>
<organism evidence="16 17">
    <name type="scientific">[Clostridium] fimetarium</name>
    <dbReference type="NCBI Taxonomy" id="99656"/>
    <lineage>
        <taxon>Bacteria</taxon>
        <taxon>Bacillati</taxon>
        <taxon>Bacillota</taxon>
        <taxon>Clostridia</taxon>
        <taxon>Lachnospirales</taxon>
        <taxon>Lachnospiraceae</taxon>
    </lineage>
</organism>
<comment type="subcellular location">
    <subcellularLocation>
        <location evidence="1 13">Cytoplasm</location>
    </subcellularLocation>
</comment>
<evidence type="ECO:0000256" key="3">
    <source>
        <dbReference type="ARBA" id="ARBA00012584"/>
    </source>
</evidence>
<evidence type="ECO:0000256" key="7">
    <source>
        <dbReference type="ARBA" id="ARBA00022694"/>
    </source>
</evidence>
<comment type="function">
    <text evidence="13">Required for the formation of a threonylcarbamoyl group on adenosine at position 37 (t(6)A37) in tRNAs that read codons beginning with adenine.</text>
</comment>
<evidence type="ECO:0000256" key="2">
    <source>
        <dbReference type="ARBA" id="ARBA00007663"/>
    </source>
</evidence>
<dbReference type="Proteomes" id="UP000199701">
    <property type="component" value="Unassembled WGS sequence"/>
</dbReference>
<keyword evidence="10 13" id="KW-0067">ATP-binding</keyword>
<feature type="binding site" evidence="14">
    <location>
        <position position="184"/>
    </location>
    <ligand>
        <name>L-threonine</name>
        <dbReference type="ChEBI" id="CHEBI:57926"/>
    </ligand>
</feature>
<feature type="binding site" evidence="14">
    <location>
        <position position="70"/>
    </location>
    <ligand>
        <name>L-threonine</name>
        <dbReference type="ChEBI" id="CHEBI:57926"/>
    </ligand>
</feature>
<evidence type="ECO:0000256" key="4">
    <source>
        <dbReference type="ARBA" id="ARBA00015492"/>
    </source>
</evidence>
<dbReference type="SUPFAM" id="SSF55821">
    <property type="entry name" value="YrdC/RibB"/>
    <property type="match status" value="1"/>
</dbReference>
<feature type="binding site" evidence="14">
    <location>
        <position position="144"/>
    </location>
    <ligand>
        <name>ATP</name>
        <dbReference type="ChEBI" id="CHEBI:30616"/>
    </ligand>
</feature>
<dbReference type="AlphaFoldDB" id="A0A1I0M2J9"/>
<dbReference type="Gene3D" id="3.40.50.11030">
    <property type="entry name" value="Threonylcarbamoyl-AMP synthase, C-terminal domain"/>
    <property type="match status" value="1"/>
</dbReference>
<comment type="catalytic activity">
    <reaction evidence="12 13">
        <text>L-threonine + hydrogencarbonate + ATP = L-threonylcarbamoyladenylate + diphosphate + H2O</text>
        <dbReference type="Rhea" id="RHEA:36407"/>
        <dbReference type="ChEBI" id="CHEBI:15377"/>
        <dbReference type="ChEBI" id="CHEBI:17544"/>
        <dbReference type="ChEBI" id="CHEBI:30616"/>
        <dbReference type="ChEBI" id="CHEBI:33019"/>
        <dbReference type="ChEBI" id="CHEBI:57926"/>
        <dbReference type="ChEBI" id="CHEBI:73682"/>
        <dbReference type="EC" id="2.7.7.87"/>
    </reaction>
</comment>
<keyword evidence="8 13" id="KW-0548">Nucleotidyltransferase</keyword>
<keyword evidence="6 13" id="KW-0808">Transferase</keyword>
<dbReference type="PIRSF" id="PIRSF004930">
    <property type="entry name" value="Tln_factor_SUA5"/>
    <property type="match status" value="1"/>
</dbReference>
<feature type="binding site" evidence="14">
    <location>
        <position position="61"/>
    </location>
    <ligand>
        <name>ATP</name>
        <dbReference type="ChEBI" id="CHEBI:30616"/>
    </ligand>
</feature>
<dbReference type="InterPro" id="IPR050156">
    <property type="entry name" value="TC-AMP_synthase_SUA5"/>
</dbReference>
<evidence type="ECO:0000256" key="11">
    <source>
        <dbReference type="ARBA" id="ARBA00029774"/>
    </source>
</evidence>
<keyword evidence="7 13" id="KW-0819">tRNA processing</keyword>
<dbReference type="GO" id="GO:0000049">
    <property type="term" value="F:tRNA binding"/>
    <property type="evidence" value="ECO:0007669"/>
    <property type="project" value="TreeGrafter"/>
</dbReference>
<feature type="domain" description="YrdC-like" evidence="15">
    <location>
        <begin position="16"/>
        <end position="202"/>
    </location>
</feature>
<dbReference type="PANTHER" id="PTHR17490:SF16">
    <property type="entry name" value="THREONYLCARBAMOYL-AMP SYNTHASE"/>
    <property type="match status" value="1"/>
</dbReference>
<dbReference type="Pfam" id="PF03481">
    <property type="entry name" value="Sua5_C"/>
    <property type="match status" value="1"/>
</dbReference>
<proteinExistence type="inferred from homology"/>
<dbReference type="InterPro" id="IPR017945">
    <property type="entry name" value="DHBP_synth_RibB-like_a/b_dom"/>
</dbReference>
<dbReference type="GO" id="GO:0006450">
    <property type="term" value="P:regulation of translational fidelity"/>
    <property type="evidence" value="ECO:0007669"/>
    <property type="project" value="TreeGrafter"/>
</dbReference>
<feature type="binding site" evidence="14">
    <location>
        <position position="65"/>
    </location>
    <ligand>
        <name>ATP</name>
        <dbReference type="ChEBI" id="CHEBI:30616"/>
    </ligand>
</feature>
<evidence type="ECO:0000256" key="1">
    <source>
        <dbReference type="ARBA" id="ARBA00004496"/>
    </source>
</evidence>
<accession>A0A1I0M2J9</accession>
<sequence length="351" mass="38252">METIILEISGNNKKDEEIYSKAAEILKKGGLVAFPTETVYGLGANALDPKASRKIYAAKGRPSDNPLIVHIADVSALYDLSVDVNEMALKVADEFWPGPLTMILKKKNIVPNEITGGLGTVAIRMPSHPTARHLIERSGLYIAAPSANTSQHPSPTKAKHVMKDLNGKIDMIIKDDTVDIGIESTIVDLTGDIPIILRPGYITKEMLGKVLGKVEVDMAIVEGGVTSAVPKAPGMKYKHYAPQADLTIVEGKETDVIAKINSIAREKITKGFKIGIMSTDESFHRYTQGDVRSVGTRSDEATVAKHLYEVLREFDELEVDYIYSEGFSRDNVGQAVMNRLIKAAGHTIINV</sequence>
<keyword evidence="5 13" id="KW-0963">Cytoplasm</keyword>
<dbReference type="OrthoDB" id="9814580at2"/>
<keyword evidence="17" id="KW-1185">Reference proteome</keyword>
<dbReference type="GO" id="GO:0003725">
    <property type="term" value="F:double-stranded RNA binding"/>
    <property type="evidence" value="ECO:0007669"/>
    <property type="project" value="UniProtKB-UniRule"/>
</dbReference>
<feature type="binding site" evidence="14">
    <location>
        <position position="38"/>
    </location>
    <ligand>
        <name>L-threonine</name>
        <dbReference type="ChEBI" id="CHEBI:57926"/>
    </ligand>
</feature>
<dbReference type="PROSITE" id="PS51163">
    <property type="entry name" value="YRDC"/>
    <property type="match status" value="1"/>
</dbReference>
<keyword evidence="9 13" id="KW-0547">Nucleotide-binding</keyword>
<dbReference type="STRING" id="99656.SAMN05421659_10159"/>
<dbReference type="NCBIfam" id="TIGR00057">
    <property type="entry name" value="L-threonylcarbamoyladenylate synthase"/>
    <property type="match status" value="1"/>
</dbReference>
<evidence type="ECO:0000313" key="16">
    <source>
        <dbReference type="EMBL" id="SEV81976.1"/>
    </source>
</evidence>
<dbReference type="EMBL" id="FOJI01000001">
    <property type="protein sequence ID" value="SEV81976.1"/>
    <property type="molecule type" value="Genomic_DNA"/>
</dbReference>
<feature type="binding site" evidence="14">
    <location>
        <position position="198"/>
    </location>
    <ligand>
        <name>ATP</name>
        <dbReference type="ChEBI" id="CHEBI:30616"/>
    </ligand>
</feature>
<evidence type="ECO:0000259" key="15">
    <source>
        <dbReference type="PROSITE" id="PS51163"/>
    </source>
</evidence>
<feature type="binding site" evidence="14">
    <location>
        <position position="240"/>
    </location>
    <ligand>
        <name>ATP</name>
        <dbReference type="ChEBI" id="CHEBI:30616"/>
    </ligand>
</feature>
<protein>
    <recommendedName>
        <fullName evidence="4 13">Threonylcarbamoyl-AMP synthase</fullName>
        <shortName evidence="13">TC-AMP synthase</shortName>
        <ecNumber evidence="3 13">2.7.7.87</ecNumber>
    </recommendedName>
    <alternativeName>
        <fullName evidence="11 13">L-threonylcarbamoyladenylate synthase</fullName>
    </alternativeName>
</protein>
<evidence type="ECO:0000256" key="14">
    <source>
        <dbReference type="PIRSR" id="PIRSR004930-1"/>
    </source>
</evidence>
<evidence type="ECO:0000256" key="13">
    <source>
        <dbReference type="PIRNR" id="PIRNR004930"/>
    </source>
</evidence>
<comment type="similarity">
    <text evidence="2 13">Belongs to the SUA5 family.</text>
</comment>
<dbReference type="InterPro" id="IPR010923">
    <property type="entry name" value="T(6)A37_SUA5"/>
</dbReference>
<reference evidence="16 17" key="1">
    <citation type="submission" date="2016-10" db="EMBL/GenBank/DDBJ databases">
        <authorList>
            <person name="de Groot N.N."/>
        </authorList>
    </citation>
    <scope>NUCLEOTIDE SEQUENCE [LARGE SCALE GENOMIC DNA]</scope>
    <source>
        <strain evidence="16 17">DSM 9179</strain>
    </source>
</reference>
<dbReference type="GO" id="GO:0061710">
    <property type="term" value="F:L-threonylcarbamoyladenylate synthase"/>
    <property type="evidence" value="ECO:0007669"/>
    <property type="project" value="UniProtKB-EC"/>
</dbReference>
<dbReference type="InterPro" id="IPR005145">
    <property type="entry name" value="Sua5_C"/>
</dbReference>
<evidence type="ECO:0000256" key="9">
    <source>
        <dbReference type="ARBA" id="ARBA00022741"/>
    </source>
</evidence>
<dbReference type="RefSeq" id="WP_092449410.1">
    <property type="nucleotide sequence ID" value="NZ_FOJI01000001.1"/>
</dbReference>